<keyword evidence="1" id="KW-0472">Membrane</keyword>
<name>A0ABD6EMV5_9BILA</name>
<organism evidence="2 3">
    <name type="scientific">Gnathostoma spinigerum</name>
    <dbReference type="NCBI Taxonomy" id="75299"/>
    <lineage>
        <taxon>Eukaryota</taxon>
        <taxon>Metazoa</taxon>
        <taxon>Ecdysozoa</taxon>
        <taxon>Nematoda</taxon>
        <taxon>Chromadorea</taxon>
        <taxon>Rhabditida</taxon>
        <taxon>Spirurina</taxon>
        <taxon>Gnathostomatomorpha</taxon>
        <taxon>Gnathostomatoidea</taxon>
        <taxon>Gnathostomatidae</taxon>
        <taxon>Gnathostoma</taxon>
    </lineage>
</organism>
<keyword evidence="1" id="KW-0812">Transmembrane</keyword>
<accession>A0ABD6EMV5</accession>
<protein>
    <submittedName>
        <fullName evidence="2">Uncharacterized protein</fullName>
    </submittedName>
</protein>
<evidence type="ECO:0000256" key="1">
    <source>
        <dbReference type="SAM" id="Phobius"/>
    </source>
</evidence>
<dbReference type="PANTHER" id="PTHR31389">
    <property type="entry name" value="LD39211P"/>
    <property type="match status" value="1"/>
</dbReference>
<comment type="caution">
    <text evidence="2">The sequence shown here is derived from an EMBL/GenBank/DDBJ whole genome shotgun (WGS) entry which is preliminary data.</text>
</comment>
<feature type="transmembrane region" description="Helical" evidence="1">
    <location>
        <begin position="24"/>
        <end position="43"/>
    </location>
</feature>
<gene>
    <name evidence="2" type="ORF">AB6A40_005470</name>
</gene>
<evidence type="ECO:0000313" key="2">
    <source>
        <dbReference type="EMBL" id="MFH4978761.1"/>
    </source>
</evidence>
<reference evidence="2 3" key="1">
    <citation type="submission" date="2024-08" db="EMBL/GenBank/DDBJ databases">
        <title>Gnathostoma spinigerum genome.</title>
        <authorList>
            <person name="Gonzalez-Bertolin B."/>
            <person name="Monzon S."/>
            <person name="Zaballos A."/>
            <person name="Jimenez P."/>
            <person name="Dekumyoy P."/>
            <person name="Varona S."/>
            <person name="Cuesta I."/>
            <person name="Sumanam S."/>
            <person name="Adisakwattana P."/>
            <person name="Gasser R.B."/>
            <person name="Hernandez-Gonzalez A."/>
            <person name="Young N.D."/>
            <person name="Perteguer M.J."/>
        </authorList>
    </citation>
    <scope>NUCLEOTIDE SEQUENCE [LARGE SCALE GENOMIC DNA]</scope>
    <source>
        <strain evidence="2">AL3</strain>
        <tissue evidence="2">Liver</tissue>
    </source>
</reference>
<dbReference type="Proteomes" id="UP001608902">
    <property type="component" value="Unassembled WGS sequence"/>
</dbReference>
<keyword evidence="1" id="KW-1133">Transmembrane helix</keyword>
<keyword evidence="3" id="KW-1185">Reference proteome</keyword>
<dbReference type="PANTHER" id="PTHR31389:SF4">
    <property type="entry name" value="LD39211P"/>
    <property type="match status" value="1"/>
</dbReference>
<evidence type="ECO:0000313" key="3">
    <source>
        <dbReference type="Proteomes" id="UP001608902"/>
    </source>
</evidence>
<dbReference type="Pfam" id="PF07801">
    <property type="entry name" value="DUF1647"/>
    <property type="match status" value="1"/>
</dbReference>
<dbReference type="AlphaFoldDB" id="A0ABD6EMV5"/>
<dbReference type="InterPro" id="IPR012444">
    <property type="entry name" value="DUF1647"/>
</dbReference>
<sequence>MRKTWSSMVNIRILLFHNICSPKAYLRIFLLSSFIVLLVIIFNSSVDKRRPQKTLYTKLVSRNVRLKDMFHIMSDDDKCTCEHNGTLYDLCYRSPNSKRLHGLRFSCDSIKYLQVFGLLNDQSRLVVSDLNRRIDSKPIIVTASSSDHWEESLAHIESVLDLWPESKVIFYDLGLTSQEEEEAKLMFKVEYRKFNFEPYPSHVRDLTVYSWKPLAIAEVLKEEEAIWWMDSSIQVKEAKIPSVEQLMNCRSRRDSAMKTKVFDIEQWKTEEFRNGKAVNRHKNVTDCKKSSYLLFGRSGHSILAATHPGMYKYITTDLATPERQSLEMYDANIMFIVRTKETMDSIMKWMVLCATERECISPNGAQLICSFSEDRISYAGCHRYDQSLVNLLLANTFSYDYQYYTNSYTGFYNIERTETYDFDPQLFDWP</sequence>
<proteinExistence type="predicted"/>
<dbReference type="EMBL" id="JBGFUD010003491">
    <property type="protein sequence ID" value="MFH4978761.1"/>
    <property type="molecule type" value="Genomic_DNA"/>
</dbReference>